<dbReference type="EMBL" id="CP023173">
    <property type="protein sequence ID" value="ASZ09443.1"/>
    <property type="molecule type" value="Genomic_DNA"/>
</dbReference>
<comment type="pathway">
    <text evidence="3">Amino-sugar metabolism; N-acetylneuraminate degradation; D-fructose 6-phosphate from N-acetylneuraminate: step 5/5.</text>
</comment>
<accession>A0A249SPC0</accession>
<evidence type="ECO:0000313" key="5">
    <source>
        <dbReference type="EMBL" id="ASZ09443.1"/>
    </source>
</evidence>
<protein>
    <recommendedName>
        <fullName evidence="3">Glucosamine-6-phosphate deaminase</fullName>
        <ecNumber evidence="3">3.5.99.6</ecNumber>
    </recommendedName>
    <alternativeName>
        <fullName evidence="3">GlcN6P deaminase</fullName>
        <shortName evidence="3">GNPDA</shortName>
    </alternativeName>
    <alternativeName>
        <fullName evidence="3">Glucosamine-6-phosphate isomerase</fullName>
    </alternativeName>
</protein>
<proteinExistence type="inferred from homology"/>
<dbReference type="Pfam" id="PF01182">
    <property type="entry name" value="Glucosamine_iso"/>
    <property type="match status" value="1"/>
</dbReference>
<dbReference type="GO" id="GO:0006046">
    <property type="term" value="P:N-acetylglucosamine catabolic process"/>
    <property type="evidence" value="ECO:0007669"/>
    <property type="project" value="UniProtKB-UniRule"/>
</dbReference>
<dbReference type="GO" id="GO:0042802">
    <property type="term" value="F:identical protein binding"/>
    <property type="evidence" value="ECO:0007669"/>
    <property type="project" value="TreeGrafter"/>
</dbReference>
<evidence type="ECO:0000256" key="2">
    <source>
        <dbReference type="ARBA" id="ARBA00023277"/>
    </source>
</evidence>
<name>A0A249SPC0_9MOLU</name>
<dbReference type="Proteomes" id="UP000232229">
    <property type="component" value="Chromosome"/>
</dbReference>
<dbReference type="CDD" id="cd01399">
    <property type="entry name" value="GlcN6P_deaminase"/>
    <property type="match status" value="1"/>
</dbReference>
<dbReference type="Gene3D" id="3.40.50.1360">
    <property type="match status" value="1"/>
</dbReference>
<gene>
    <name evidence="3 5" type="primary">nagB</name>
    <name evidence="5" type="ORF">CK556_03770</name>
</gene>
<dbReference type="AlphaFoldDB" id="A0A249SPC0"/>
<feature type="active site" description="Proton acceptor; for enolization step" evidence="3">
    <location>
        <position position="67"/>
    </location>
</feature>
<keyword evidence="6" id="KW-1185">Reference proteome</keyword>
<dbReference type="KEGG" id="mchc:CK556_03770"/>
<dbReference type="GO" id="GO:0005975">
    <property type="term" value="P:carbohydrate metabolic process"/>
    <property type="evidence" value="ECO:0007669"/>
    <property type="project" value="InterPro"/>
</dbReference>
<dbReference type="PROSITE" id="PS01161">
    <property type="entry name" value="GLC_GALNAC_ISOMERASE"/>
    <property type="match status" value="1"/>
</dbReference>
<comment type="similarity">
    <text evidence="3">Belongs to the glucosamine/galactosamine-6-phosphate isomerase family. NagB subfamily.</text>
</comment>
<evidence type="ECO:0000256" key="3">
    <source>
        <dbReference type="HAMAP-Rule" id="MF_01241"/>
    </source>
</evidence>
<dbReference type="GO" id="GO:0019262">
    <property type="term" value="P:N-acetylneuraminate catabolic process"/>
    <property type="evidence" value="ECO:0007669"/>
    <property type="project" value="UniProtKB-UniRule"/>
</dbReference>
<reference evidence="5 6" key="1">
    <citation type="submission" date="2017-08" db="EMBL/GenBank/DDBJ databases">
        <title>Complete Genome Sequence of Mesoplasma chauliocola.</title>
        <authorList>
            <person name="Knight T.F.Jr."/>
            <person name="Citino T."/>
        </authorList>
    </citation>
    <scope>NUCLEOTIDE SEQUENCE [LARGE SCALE GENOMIC DNA]</scope>
    <source>
        <strain evidence="5 6">CHPA-2</strain>
    </source>
</reference>
<dbReference type="GO" id="GO:0005737">
    <property type="term" value="C:cytoplasm"/>
    <property type="evidence" value="ECO:0007669"/>
    <property type="project" value="TreeGrafter"/>
</dbReference>
<dbReference type="SUPFAM" id="SSF100950">
    <property type="entry name" value="NagB/RpiA/CoA transferase-like"/>
    <property type="match status" value="1"/>
</dbReference>
<dbReference type="NCBIfam" id="TIGR00502">
    <property type="entry name" value="nagB"/>
    <property type="match status" value="1"/>
</dbReference>
<keyword evidence="2 3" id="KW-0119">Carbohydrate metabolism</keyword>
<dbReference type="HAMAP" id="MF_01241">
    <property type="entry name" value="GlcN6P_deamin"/>
    <property type="match status" value="1"/>
</dbReference>
<dbReference type="InterPro" id="IPR037171">
    <property type="entry name" value="NagB/RpiA_transferase-like"/>
</dbReference>
<dbReference type="PANTHER" id="PTHR11280:SF5">
    <property type="entry name" value="GLUCOSAMINE-6-PHOSPHATE ISOMERASE"/>
    <property type="match status" value="1"/>
</dbReference>
<comment type="function">
    <text evidence="3">Catalyzes the reversible isomerization-deamination of glucosamine 6-phosphate (GlcN6P) to form fructose 6-phosphate (Fru6P) and ammonium ion.</text>
</comment>
<evidence type="ECO:0000256" key="1">
    <source>
        <dbReference type="ARBA" id="ARBA00022801"/>
    </source>
</evidence>
<evidence type="ECO:0000259" key="4">
    <source>
        <dbReference type="Pfam" id="PF01182"/>
    </source>
</evidence>
<dbReference type="InterPro" id="IPR004547">
    <property type="entry name" value="Glucosamine6P_isomerase"/>
</dbReference>
<dbReference type="EC" id="3.5.99.6" evidence="3"/>
<comment type="caution">
    <text evidence="3">Lacks conserved residue(s) required for the propagation of feature annotation.</text>
</comment>
<dbReference type="STRING" id="1336232.GCA_000518825_00838"/>
<dbReference type="InterPro" id="IPR018321">
    <property type="entry name" value="Glucosamine6P_isomerase_CS"/>
</dbReference>
<keyword evidence="1 3" id="KW-0378">Hydrolase</keyword>
<dbReference type="PANTHER" id="PTHR11280">
    <property type="entry name" value="GLUCOSAMINE-6-PHOSPHATE ISOMERASE"/>
    <property type="match status" value="1"/>
</dbReference>
<evidence type="ECO:0000313" key="6">
    <source>
        <dbReference type="Proteomes" id="UP000232229"/>
    </source>
</evidence>
<dbReference type="RefSeq" id="WP_027875874.1">
    <property type="nucleotide sequence ID" value="NZ_CP023173.1"/>
</dbReference>
<feature type="active site" description="For ring-opening step" evidence="3">
    <location>
        <position position="140"/>
    </location>
</feature>
<dbReference type="GO" id="GO:0006043">
    <property type="term" value="P:glucosamine catabolic process"/>
    <property type="evidence" value="ECO:0007669"/>
    <property type="project" value="TreeGrafter"/>
</dbReference>
<feature type="active site" description="For ring-opening step" evidence="3">
    <location>
        <position position="133"/>
    </location>
</feature>
<dbReference type="GO" id="GO:0004342">
    <property type="term" value="F:glucosamine-6-phosphate deaminase activity"/>
    <property type="evidence" value="ECO:0007669"/>
    <property type="project" value="UniProtKB-UniRule"/>
</dbReference>
<feature type="domain" description="Glucosamine/galactosamine-6-phosphate isomerase" evidence="4">
    <location>
        <begin position="11"/>
        <end position="228"/>
    </location>
</feature>
<dbReference type="UniPathway" id="UPA00629">
    <property type="reaction ID" value="UER00684"/>
</dbReference>
<comment type="catalytic activity">
    <reaction evidence="3">
        <text>alpha-D-glucosamine 6-phosphate + H2O = beta-D-fructose 6-phosphate + NH4(+)</text>
        <dbReference type="Rhea" id="RHEA:12172"/>
        <dbReference type="ChEBI" id="CHEBI:15377"/>
        <dbReference type="ChEBI" id="CHEBI:28938"/>
        <dbReference type="ChEBI" id="CHEBI:57634"/>
        <dbReference type="ChEBI" id="CHEBI:75989"/>
        <dbReference type="EC" id="3.5.99.6"/>
    </reaction>
</comment>
<organism evidence="5 6">
    <name type="scientific">Mesoplasma chauliocola</name>
    <dbReference type="NCBI Taxonomy" id="216427"/>
    <lineage>
        <taxon>Bacteria</taxon>
        <taxon>Bacillati</taxon>
        <taxon>Mycoplasmatota</taxon>
        <taxon>Mollicutes</taxon>
        <taxon>Entomoplasmatales</taxon>
        <taxon>Entomoplasmataceae</taxon>
        <taxon>Mesoplasma</taxon>
    </lineage>
</organism>
<sequence length="240" mass="26604">MNIIKLKNEIEVAQKAAEIIENQIKINNFSVLGLATGSSPILTYENLIKSYKKGEISFANVKTFNLDEYKGLQPTHPQSYRYFMNEKLFNHIDINIKNTFVPEGVNNVNPEAYDQLIKDKGGIDLQLLGLGVNGHIGFNEPGTSFDSLTSEVDLAKETIEVNSKKFFNGDLSEVPTKAYSMGLKSIMNSKKILLIATGSSKAEAIHALVNSEISENWPCTVLRNHNNVTIVIDEEAGKLI</sequence>
<feature type="active site" description="Proton acceptor; for ring-opening step" evidence="3">
    <location>
        <position position="135"/>
    </location>
</feature>
<dbReference type="InterPro" id="IPR006148">
    <property type="entry name" value="Glc/Gal-6P_isomerase"/>
</dbReference>